<gene>
    <name evidence="1" type="ORF">AFUS01_LOCUS41361</name>
</gene>
<accession>A0A8J2PXB5</accession>
<name>A0A8J2PXB5_9HEXA</name>
<feature type="non-terminal residue" evidence="1">
    <location>
        <position position="1"/>
    </location>
</feature>
<evidence type="ECO:0000313" key="2">
    <source>
        <dbReference type="Proteomes" id="UP000708208"/>
    </source>
</evidence>
<dbReference type="AlphaFoldDB" id="A0A8J2PXB5"/>
<evidence type="ECO:0000313" key="1">
    <source>
        <dbReference type="EMBL" id="CAG7831627.1"/>
    </source>
</evidence>
<comment type="caution">
    <text evidence="1">The sequence shown here is derived from an EMBL/GenBank/DDBJ whole genome shotgun (WGS) entry which is preliminary data.</text>
</comment>
<reference evidence="1" key="1">
    <citation type="submission" date="2021-06" db="EMBL/GenBank/DDBJ databases">
        <authorList>
            <person name="Hodson N. C."/>
            <person name="Mongue J. A."/>
            <person name="Jaron S. K."/>
        </authorList>
    </citation>
    <scope>NUCLEOTIDE SEQUENCE</scope>
</reference>
<protein>
    <submittedName>
        <fullName evidence="1">Uncharacterized protein</fullName>
    </submittedName>
</protein>
<dbReference type="Proteomes" id="UP000708208">
    <property type="component" value="Unassembled WGS sequence"/>
</dbReference>
<keyword evidence="2" id="KW-1185">Reference proteome</keyword>
<dbReference type="EMBL" id="CAJVCH010561226">
    <property type="protein sequence ID" value="CAG7831627.1"/>
    <property type="molecule type" value="Genomic_DNA"/>
</dbReference>
<sequence length="36" mass="4045">MSQGIRNTRTSSSGIRDYFPVYTPHSTVGKCYGYTL</sequence>
<proteinExistence type="predicted"/>
<organism evidence="1 2">
    <name type="scientific">Allacma fusca</name>
    <dbReference type="NCBI Taxonomy" id="39272"/>
    <lineage>
        <taxon>Eukaryota</taxon>
        <taxon>Metazoa</taxon>
        <taxon>Ecdysozoa</taxon>
        <taxon>Arthropoda</taxon>
        <taxon>Hexapoda</taxon>
        <taxon>Collembola</taxon>
        <taxon>Symphypleona</taxon>
        <taxon>Sminthuridae</taxon>
        <taxon>Allacma</taxon>
    </lineage>
</organism>